<keyword evidence="3 9" id="KW-0436">Ligase</keyword>
<proteinExistence type="inferred from homology"/>
<organism evidence="12">
    <name type="scientific">Paramoeba aestuarina</name>
    <dbReference type="NCBI Taxonomy" id="180227"/>
    <lineage>
        <taxon>Eukaryota</taxon>
        <taxon>Amoebozoa</taxon>
        <taxon>Discosea</taxon>
        <taxon>Flabellinia</taxon>
        <taxon>Dactylopodida</taxon>
        <taxon>Paramoebidae</taxon>
        <taxon>Paramoeba</taxon>
    </lineage>
</organism>
<evidence type="ECO:0000256" key="8">
    <source>
        <dbReference type="ARBA" id="ARBA00030520"/>
    </source>
</evidence>
<dbReference type="GO" id="GO:0004823">
    <property type="term" value="F:leucine-tRNA ligase activity"/>
    <property type="evidence" value="ECO:0007669"/>
    <property type="project" value="UniProtKB-EC"/>
</dbReference>
<feature type="domain" description="Methionyl/Leucyl tRNA synthetase" evidence="11">
    <location>
        <begin position="378"/>
        <end position="466"/>
    </location>
</feature>
<dbReference type="EC" id="6.1.1.4" evidence="2"/>
<gene>
    <name evidence="12" type="ORF">NAES01612_LOCUS8589</name>
</gene>
<dbReference type="AlphaFoldDB" id="A0A7S4KN36"/>
<dbReference type="GO" id="GO:0002161">
    <property type="term" value="F:aminoacyl-tRNA deacylase activity"/>
    <property type="evidence" value="ECO:0007669"/>
    <property type="project" value="InterPro"/>
</dbReference>
<dbReference type="InterPro" id="IPR015413">
    <property type="entry name" value="Methionyl/Leucyl_tRNA_Synth"/>
</dbReference>
<dbReference type="InterPro" id="IPR013155">
    <property type="entry name" value="M/V/L/I-tRNA-synth_anticd-bd"/>
</dbReference>
<dbReference type="PANTHER" id="PTHR45794">
    <property type="entry name" value="LEUCYL-TRNA SYNTHETASE"/>
    <property type="match status" value="1"/>
</dbReference>
<keyword evidence="7 9" id="KW-0030">Aminoacyl-tRNA synthetase</keyword>
<dbReference type="SUPFAM" id="SSF47323">
    <property type="entry name" value="Anticodon-binding domain of a subclass of class I aminoacyl-tRNA synthetases"/>
    <property type="match status" value="1"/>
</dbReference>
<comment type="similarity">
    <text evidence="1 9">Belongs to the class-I aminoacyl-tRNA synthetase family.</text>
</comment>
<evidence type="ECO:0000256" key="6">
    <source>
        <dbReference type="ARBA" id="ARBA00022917"/>
    </source>
</evidence>
<dbReference type="InterPro" id="IPR009080">
    <property type="entry name" value="tRNAsynth_Ia_anticodon-bd"/>
</dbReference>
<sequence length="781" mass="87870">MYGQTNCWILPEGEYGAFEIKEGEVAICSQRAAYNMAFQEHSLEYGKEKALIPSIKGQDLIGIGLAPPFGTKYDTIYTLPMLTVLMDKGTGVVTSVPSDSPADWRTMQDLKEKKELREKFGVKDEWVLPYDVIEIIDIEGLGKRCAETVCQEMKIASQNDPLLEEAKATCYTRGFTKGVMLVGKYAGEKVSDVKPKIAKQLIEEGLAFKFADPSDRVVSRSGDECVVCLSDQWYLPYGEGEWLEKAQEAVKKMRMYGDEKATRKSFKEALEWLHEWAFSRTYGLGTKVPWDENFLIESLSDSTIYMAYYTFAHLLQGDGLVGEKGGPLGIKPEQMTDGAWDYVFALSEKGKAIEGCDIPLESLDKMRHEFEFWYPYDVRVSGKDLIKNHLTFAMYNHTAIFPEQRWPAGVRTNGFLLLNGKKMSKSLGNFLTLRESIEKYSADATRMALAEAGDNLDNSNFTHGAANASILRLNKLMDFAQEMKEKKGSFREGEKNFRDRVFSAQLDRAIHRCTAAFEEMNFREALISGVFDLKTDIDTYINSVASLGGLHGELIFRYLEVQILLLDPISPHVSQHIWESVLERDGFACDAPWPKAQLSVAEAEEVIAEDKWAQGVLYEVRSKVNLEIKNASKKGGKFVCEKVLLVFGKQAEYVVEAEKILKARYNPETKSLPPFKDLSADVKKIECLKGDRKALPMCMKMVKEAAATVEKEGESGLQLGLSFEGKNVLQENERYLAVSLGLTGSVEFKEEEEVKEKLPHKRILSVKGRPVTATIYLTSVE</sequence>
<dbReference type="InterPro" id="IPR009008">
    <property type="entry name" value="Val/Leu/Ile-tRNA-synth_edit"/>
</dbReference>
<dbReference type="InterPro" id="IPR004493">
    <property type="entry name" value="Leu-tRNA-synth_Ia_arc/euk"/>
</dbReference>
<keyword evidence="5 9" id="KW-0067">ATP-binding</keyword>
<keyword evidence="4 9" id="KW-0547">Nucleotide-binding</keyword>
<protein>
    <recommendedName>
        <fullName evidence="2">leucine--tRNA ligase</fullName>
        <ecNumber evidence="2">6.1.1.4</ecNumber>
    </recommendedName>
    <alternativeName>
        <fullName evidence="8">Leucyl-tRNA synthetase</fullName>
    </alternativeName>
</protein>
<keyword evidence="6 9" id="KW-0648">Protein biosynthesis</keyword>
<dbReference type="Pfam" id="PF09334">
    <property type="entry name" value="tRNA-synt_1g"/>
    <property type="match status" value="1"/>
</dbReference>
<evidence type="ECO:0000259" key="10">
    <source>
        <dbReference type="Pfam" id="PF08264"/>
    </source>
</evidence>
<accession>A0A7S4KN36</accession>
<reference evidence="12" key="1">
    <citation type="submission" date="2021-01" db="EMBL/GenBank/DDBJ databases">
        <authorList>
            <person name="Corre E."/>
            <person name="Pelletier E."/>
            <person name="Niang G."/>
            <person name="Scheremetjew M."/>
            <person name="Finn R."/>
            <person name="Kale V."/>
            <person name="Holt S."/>
            <person name="Cochrane G."/>
            <person name="Meng A."/>
            <person name="Brown T."/>
            <person name="Cohen L."/>
        </authorList>
    </citation>
    <scope>NUCLEOTIDE SEQUENCE</scope>
    <source>
        <strain evidence="12">SoJaBio B1-5/56/2</strain>
    </source>
</reference>
<dbReference type="Pfam" id="PF08264">
    <property type="entry name" value="Anticodon_1"/>
    <property type="match status" value="1"/>
</dbReference>
<feature type="domain" description="Methionyl/Valyl/Leucyl/Isoleucyl-tRNA synthetase anticodon-binding" evidence="10">
    <location>
        <begin position="499"/>
        <end position="627"/>
    </location>
</feature>
<evidence type="ECO:0000256" key="9">
    <source>
        <dbReference type="RuleBase" id="RU363039"/>
    </source>
</evidence>
<dbReference type="GO" id="GO:0005524">
    <property type="term" value="F:ATP binding"/>
    <property type="evidence" value="ECO:0007669"/>
    <property type="project" value="UniProtKB-KW"/>
</dbReference>
<evidence type="ECO:0000256" key="5">
    <source>
        <dbReference type="ARBA" id="ARBA00022840"/>
    </source>
</evidence>
<name>A0A7S4KN36_9EUKA</name>
<dbReference type="EMBL" id="HBKR01012963">
    <property type="protein sequence ID" value="CAE2299530.1"/>
    <property type="molecule type" value="Transcribed_RNA"/>
</dbReference>
<evidence type="ECO:0000256" key="7">
    <source>
        <dbReference type="ARBA" id="ARBA00023146"/>
    </source>
</evidence>
<dbReference type="GO" id="GO:0006429">
    <property type="term" value="P:leucyl-tRNA aminoacylation"/>
    <property type="evidence" value="ECO:0007669"/>
    <property type="project" value="InterPro"/>
</dbReference>
<evidence type="ECO:0000256" key="4">
    <source>
        <dbReference type="ARBA" id="ARBA00022741"/>
    </source>
</evidence>
<dbReference type="PANTHER" id="PTHR45794:SF1">
    <property type="entry name" value="LEUCINE--TRNA LIGASE, CYTOPLASMIC"/>
    <property type="match status" value="1"/>
</dbReference>
<dbReference type="Gene3D" id="3.40.50.620">
    <property type="entry name" value="HUPs"/>
    <property type="match status" value="1"/>
</dbReference>
<evidence type="ECO:0000256" key="2">
    <source>
        <dbReference type="ARBA" id="ARBA00013164"/>
    </source>
</evidence>
<dbReference type="Gene3D" id="3.90.740.10">
    <property type="entry name" value="Valyl/Leucyl/Isoleucyl-tRNA synthetase, editing domain"/>
    <property type="match status" value="1"/>
</dbReference>
<evidence type="ECO:0000256" key="3">
    <source>
        <dbReference type="ARBA" id="ARBA00022598"/>
    </source>
</evidence>
<evidence type="ECO:0000256" key="1">
    <source>
        <dbReference type="ARBA" id="ARBA00005594"/>
    </source>
</evidence>
<dbReference type="SUPFAM" id="SSF52374">
    <property type="entry name" value="Nucleotidylyl transferase"/>
    <property type="match status" value="1"/>
</dbReference>
<evidence type="ECO:0000259" key="11">
    <source>
        <dbReference type="Pfam" id="PF09334"/>
    </source>
</evidence>
<dbReference type="SUPFAM" id="SSF50677">
    <property type="entry name" value="ValRS/IleRS/LeuRS editing domain"/>
    <property type="match status" value="1"/>
</dbReference>
<dbReference type="Gene3D" id="1.10.730.10">
    <property type="entry name" value="Isoleucyl-tRNA Synthetase, Domain 1"/>
    <property type="match status" value="1"/>
</dbReference>
<evidence type="ECO:0000313" key="12">
    <source>
        <dbReference type="EMBL" id="CAE2299530.1"/>
    </source>
</evidence>
<dbReference type="FunFam" id="3.90.740.10:FF:000001">
    <property type="entry name" value="Leucine--tRNA ligase, cytoplasmic"/>
    <property type="match status" value="1"/>
</dbReference>
<dbReference type="InterPro" id="IPR014729">
    <property type="entry name" value="Rossmann-like_a/b/a_fold"/>
</dbReference>